<dbReference type="InterPro" id="IPR002938">
    <property type="entry name" value="FAD-bd"/>
</dbReference>
<reference evidence="7" key="1">
    <citation type="submission" date="2021-07" db="EMBL/GenBank/DDBJ databases">
        <authorList>
            <person name="Branca A.L. A."/>
        </authorList>
    </citation>
    <scope>NUCLEOTIDE SEQUENCE</scope>
</reference>
<name>A0A9W4HCE1_PENNA</name>
<proteinExistence type="inferred from homology"/>
<dbReference type="OrthoDB" id="3340390at2759"/>
<organism evidence="7 8">
    <name type="scientific">Penicillium nalgiovense</name>
    <dbReference type="NCBI Taxonomy" id="60175"/>
    <lineage>
        <taxon>Eukaryota</taxon>
        <taxon>Fungi</taxon>
        <taxon>Dikarya</taxon>
        <taxon>Ascomycota</taxon>
        <taxon>Pezizomycotina</taxon>
        <taxon>Eurotiomycetes</taxon>
        <taxon>Eurotiomycetidae</taxon>
        <taxon>Eurotiales</taxon>
        <taxon>Aspergillaceae</taxon>
        <taxon>Penicillium</taxon>
    </lineage>
</organism>
<comment type="similarity">
    <text evidence="1">Belongs to the flavin-dependent halogenase family.</text>
</comment>
<dbReference type="Pfam" id="PF04820">
    <property type="entry name" value="Trp_halogenase"/>
    <property type="match status" value="1"/>
</dbReference>
<dbReference type="Proteomes" id="UP001153461">
    <property type="component" value="Unassembled WGS sequence"/>
</dbReference>
<dbReference type="PANTHER" id="PTHR43747:SF5">
    <property type="entry name" value="FAD-BINDING DOMAIN-CONTAINING PROTEIN"/>
    <property type="match status" value="1"/>
</dbReference>
<comment type="caution">
    <text evidence="7">The sequence shown here is derived from an EMBL/GenBank/DDBJ whole genome shotgun (WGS) entry which is preliminary data.</text>
</comment>
<dbReference type="Pfam" id="PF01494">
    <property type="entry name" value="FAD_binding_3"/>
    <property type="match status" value="1"/>
</dbReference>
<dbReference type="InterPro" id="IPR050816">
    <property type="entry name" value="Flavin-dep_Halogenase_NPB"/>
</dbReference>
<sequence>MAAIQTVPEQCTVLVVGGGPAGSYASSALAREGISVVLLEADNFPRLVSLCSNSLQLPIFTIFATVANLDRRYHIGESMLPSMRHFLKFIDCYEKFDAHGFRVKNGGAFRLNWSRPESYTDFIAAGGPGGYSWNVIRSEADEILFRHAGESGASIFDGTKVTGIEFEESSEDVVDSANPNPGKPVSATWSRKDGSTGLVKFDYLIDASGRAGLVSTKYLKNRRYNQGLKNVASWAYWTGGDASGWVWFIPLHNGTHSVGIVMNQAKATERKKAMDSPSSKEFYLENLNLVPGIQALLEKGELVSEVKSASDWSYSASSYAFPHVRIAGDAGCFIDPFFSSGVHLALSSGLTAAVTISAAIRGDVTEKEAAQWHSSKVAEGYTRFLLVVLSSLKQIRGGDEPVLNDWDEESFDRAFDHFRPIIQGTADADSEKKLSTEEISKTIDFCFRAFAHVPVERKDALLEKMKNHGVSDPTATDPKTREALEELKNTLSPEELDIMNTIRGRRMIRAEDSLNIDNYRLDSINGMAPNLERGNLTLRKAEINKIDVSKKDLLSLLSGEAAEGKHHETEETKAPAAAVAEVAEFAT</sequence>
<evidence type="ECO:0000313" key="7">
    <source>
        <dbReference type="EMBL" id="CAG7966677.1"/>
    </source>
</evidence>
<feature type="domain" description="FAD-binding" evidence="6">
    <location>
        <begin position="11"/>
        <end position="42"/>
    </location>
</feature>
<dbReference type="EMBL" id="CAJVNV010000023">
    <property type="protein sequence ID" value="CAG7966677.1"/>
    <property type="molecule type" value="Genomic_DNA"/>
</dbReference>
<keyword evidence="2" id="KW-0285">Flavoprotein</keyword>
<keyword evidence="5" id="KW-0503">Monooxygenase</keyword>
<dbReference type="InterPro" id="IPR006905">
    <property type="entry name" value="Flavin_halogenase"/>
</dbReference>
<evidence type="ECO:0000256" key="4">
    <source>
        <dbReference type="ARBA" id="ARBA00023002"/>
    </source>
</evidence>
<dbReference type="SUPFAM" id="SSF51905">
    <property type="entry name" value="FAD/NAD(P)-binding domain"/>
    <property type="match status" value="1"/>
</dbReference>
<dbReference type="PRINTS" id="PR00420">
    <property type="entry name" value="RNGMNOXGNASE"/>
</dbReference>
<evidence type="ECO:0000256" key="1">
    <source>
        <dbReference type="ARBA" id="ARBA00005706"/>
    </source>
</evidence>
<dbReference type="AlphaFoldDB" id="A0A9W4HCE1"/>
<protein>
    <recommendedName>
        <fullName evidence="6">FAD-binding domain-containing protein</fullName>
    </recommendedName>
</protein>
<dbReference type="PANTHER" id="PTHR43747">
    <property type="entry name" value="FAD-BINDING PROTEIN"/>
    <property type="match status" value="1"/>
</dbReference>
<evidence type="ECO:0000256" key="5">
    <source>
        <dbReference type="ARBA" id="ARBA00023033"/>
    </source>
</evidence>
<dbReference type="GO" id="GO:0004497">
    <property type="term" value="F:monooxygenase activity"/>
    <property type="evidence" value="ECO:0007669"/>
    <property type="project" value="UniProtKB-KW"/>
</dbReference>
<evidence type="ECO:0000256" key="2">
    <source>
        <dbReference type="ARBA" id="ARBA00022630"/>
    </source>
</evidence>
<dbReference type="InterPro" id="IPR036188">
    <property type="entry name" value="FAD/NAD-bd_sf"/>
</dbReference>
<evidence type="ECO:0000259" key="6">
    <source>
        <dbReference type="Pfam" id="PF01494"/>
    </source>
</evidence>
<evidence type="ECO:0000313" key="8">
    <source>
        <dbReference type="Proteomes" id="UP001153461"/>
    </source>
</evidence>
<gene>
    <name evidence="7" type="ORF">PNAL_LOCUS927</name>
</gene>
<dbReference type="Gene3D" id="3.50.50.60">
    <property type="entry name" value="FAD/NAD(P)-binding domain"/>
    <property type="match status" value="1"/>
</dbReference>
<dbReference type="GO" id="GO:0071949">
    <property type="term" value="F:FAD binding"/>
    <property type="evidence" value="ECO:0007669"/>
    <property type="project" value="InterPro"/>
</dbReference>
<keyword evidence="4" id="KW-0560">Oxidoreductase</keyword>
<accession>A0A9W4HCE1</accession>
<keyword evidence="3" id="KW-0274">FAD</keyword>
<evidence type="ECO:0000256" key="3">
    <source>
        <dbReference type="ARBA" id="ARBA00022827"/>
    </source>
</evidence>